<evidence type="ECO:0000256" key="1">
    <source>
        <dbReference type="SAM" id="MobiDB-lite"/>
    </source>
</evidence>
<dbReference type="RefSeq" id="XP_025372077.1">
    <property type="nucleotide sequence ID" value="XM_025513172.1"/>
</dbReference>
<keyword evidence="2" id="KW-1133">Transmembrane helix</keyword>
<reference evidence="3 4" key="1">
    <citation type="journal article" date="2018" name="Mol. Biol. Evol.">
        <title>Broad Genomic Sampling Reveals a Smut Pathogenic Ancestry of the Fungal Clade Ustilaginomycotina.</title>
        <authorList>
            <person name="Kijpornyongpan T."/>
            <person name="Mondo S.J."/>
            <person name="Barry K."/>
            <person name="Sandor L."/>
            <person name="Lee J."/>
            <person name="Lipzen A."/>
            <person name="Pangilinan J."/>
            <person name="LaButti K."/>
            <person name="Hainaut M."/>
            <person name="Henrissat B."/>
            <person name="Grigoriev I.V."/>
            <person name="Spatafora J.W."/>
            <person name="Aime M.C."/>
        </authorList>
    </citation>
    <scope>NUCLEOTIDE SEQUENCE [LARGE SCALE GENOMIC DNA]</scope>
    <source>
        <strain evidence="3 4">MCA 4658</strain>
    </source>
</reference>
<dbReference type="Proteomes" id="UP000245783">
    <property type="component" value="Unassembled WGS sequence"/>
</dbReference>
<gene>
    <name evidence="3" type="ORF">IE81DRAFT_320899</name>
</gene>
<keyword evidence="2" id="KW-0472">Membrane</keyword>
<evidence type="ECO:0000313" key="3">
    <source>
        <dbReference type="EMBL" id="PWN44917.1"/>
    </source>
</evidence>
<sequence>MMAGFAHKTPIGSSDPHGTYRLVLLGIPVLALFAFIAGVLGAYSAGQIGKLEDAVDDLGVRYSGFRDGGWGLIAFIGLFTFLWGSAVTVLSLLPVGGAKGATPSSAVRWVVGPLGVAGILAFVWLLFLIGAAYSSSGGTCSSLADVIADRLIGDSHFCGTIKATVAFAWISWVISFVLLAAATLLALKVPRSHGGLASDSAAGAGAAGAGAYASEPKDQESAANTYPPAPTAGRENHSSYPTAASSVTGPQSEVTRADDYPSAPPSFPLPQPTGHAGSPASPSLRAPPRSEITAAESSDHGDSTSPPRAPSSVGTAPTTVASPLGSARPTLPPTGEIMQA</sequence>
<organism evidence="3 4">
    <name type="scientific">Ceraceosorus guamensis</name>
    <dbReference type="NCBI Taxonomy" id="1522189"/>
    <lineage>
        <taxon>Eukaryota</taxon>
        <taxon>Fungi</taxon>
        <taxon>Dikarya</taxon>
        <taxon>Basidiomycota</taxon>
        <taxon>Ustilaginomycotina</taxon>
        <taxon>Exobasidiomycetes</taxon>
        <taxon>Ceraceosorales</taxon>
        <taxon>Ceraceosoraceae</taxon>
        <taxon>Ceraceosorus</taxon>
    </lineage>
</organism>
<feature type="compositionally biased region" description="Pro residues" evidence="1">
    <location>
        <begin position="262"/>
        <end position="271"/>
    </location>
</feature>
<dbReference type="GeneID" id="37035042"/>
<feature type="compositionally biased region" description="Polar residues" evidence="1">
    <location>
        <begin position="312"/>
        <end position="321"/>
    </location>
</feature>
<feature type="region of interest" description="Disordered" evidence="1">
    <location>
        <begin position="211"/>
        <end position="340"/>
    </location>
</feature>
<proteinExistence type="predicted"/>
<name>A0A316W4P0_9BASI</name>
<dbReference type="STRING" id="1522189.A0A316W4P0"/>
<keyword evidence="2" id="KW-0812">Transmembrane</keyword>
<dbReference type="InParanoid" id="A0A316W4P0"/>
<feature type="transmembrane region" description="Helical" evidence="2">
    <location>
        <begin position="107"/>
        <end position="133"/>
    </location>
</feature>
<evidence type="ECO:0000313" key="4">
    <source>
        <dbReference type="Proteomes" id="UP000245783"/>
    </source>
</evidence>
<protein>
    <recommendedName>
        <fullName evidence="5">MARVEL domain-containing protein</fullName>
    </recommendedName>
</protein>
<evidence type="ECO:0000256" key="2">
    <source>
        <dbReference type="SAM" id="Phobius"/>
    </source>
</evidence>
<evidence type="ECO:0008006" key="5">
    <source>
        <dbReference type="Google" id="ProtNLM"/>
    </source>
</evidence>
<accession>A0A316W4P0</accession>
<dbReference type="OrthoDB" id="10314119at2759"/>
<feature type="compositionally biased region" description="Low complexity" evidence="1">
    <location>
        <begin position="278"/>
        <end position="290"/>
    </location>
</feature>
<keyword evidence="4" id="KW-1185">Reference proteome</keyword>
<dbReference type="EMBL" id="KZ819358">
    <property type="protein sequence ID" value="PWN44917.1"/>
    <property type="molecule type" value="Genomic_DNA"/>
</dbReference>
<feature type="transmembrane region" description="Helical" evidence="2">
    <location>
        <begin position="20"/>
        <end position="43"/>
    </location>
</feature>
<dbReference type="AlphaFoldDB" id="A0A316W4P0"/>
<feature type="compositionally biased region" description="Polar residues" evidence="1">
    <location>
        <begin position="238"/>
        <end position="254"/>
    </location>
</feature>
<feature type="transmembrane region" description="Helical" evidence="2">
    <location>
        <begin position="70"/>
        <end position="95"/>
    </location>
</feature>
<feature type="transmembrane region" description="Helical" evidence="2">
    <location>
        <begin position="166"/>
        <end position="187"/>
    </location>
</feature>